<comment type="caution">
    <text evidence="1">The sequence shown here is derived from an EMBL/GenBank/DDBJ whole genome shotgun (WGS) entry which is preliminary data.</text>
</comment>
<proteinExistence type="predicted"/>
<dbReference type="Proteomes" id="UP001163823">
    <property type="component" value="Chromosome 13"/>
</dbReference>
<dbReference type="EMBL" id="JARAOO010000013">
    <property type="protein sequence ID" value="KAJ7947148.1"/>
    <property type="molecule type" value="Genomic_DNA"/>
</dbReference>
<evidence type="ECO:0000313" key="1">
    <source>
        <dbReference type="EMBL" id="KAJ7947148.1"/>
    </source>
</evidence>
<organism evidence="1 2">
    <name type="scientific">Quillaja saponaria</name>
    <name type="common">Soap bark tree</name>
    <dbReference type="NCBI Taxonomy" id="32244"/>
    <lineage>
        <taxon>Eukaryota</taxon>
        <taxon>Viridiplantae</taxon>
        <taxon>Streptophyta</taxon>
        <taxon>Embryophyta</taxon>
        <taxon>Tracheophyta</taxon>
        <taxon>Spermatophyta</taxon>
        <taxon>Magnoliopsida</taxon>
        <taxon>eudicotyledons</taxon>
        <taxon>Gunneridae</taxon>
        <taxon>Pentapetalae</taxon>
        <taxon>rosids</taxon>
        <taxon>fabids</taxon>
        <taxon>Fabales</taxon>
        <taxon>Quillajaceae</taxon>
        <taxon>Quillaja</taxon>
    </lineage>
</organism>
<reference evidence="1" key="1">
    <citation type="journal article" date="2023" name="Science">
        <title>Elucidation of the pathway for biosynthesis of saponin adjuvants from the soapbark tree.</title>
        <authorList>
            <person name="Reed J."/>
            <person name="Orme A."/>
            <person name="El-Demerdash A."/>
            <person name="Owen C."/>
            <person name="Martin L.B.B."/>
            <person name="Misra R.C."/>
            <person name="Kikuchi S."/>
            <person name="Rejzek M."/>
            <person name="Martin A.C."/>
            <person name="Harkess A."/>
            <person name="Leebens-Mack J."/>
            <person name="Louveau T."/>
            <person name="Stephenson M.J."/>
            <person name="Osbourn A."/>
        </authorList>
    </citation>
    <scope>NUCLEOTIDE SEQUENCE</scope>
    <source>
        <strain evidence="1">S10</strain>
    </source>
</reference>
<dbReference type="KEGG" id="qsa:O6P43_031994"/>
<protein>
    <submittedName>
        <fullName evidence="1">Uncharacterized protein</fullName>
    </submittedName>
</protein>
<keyword evidence="2" id="KW-1185">Reference proteome</keyword>
<name>A0AAD7KWL0_QUISA</name>
<sequence>MFHELMNDYAICLPSEFYFLLSFSVAPKGSMSVNFSAWLSGLFSSGTLSVAGGFHCVTKQWKIPHEGVDIKIEGLLCIATHLTHRLLIQDYKFNPGEQVRVALSLLEGQVEFYWHMQGFFRSSQADSGDKFSLRRIL</sequence>
<accession>A0AAD7KWL0</accession>
<gene>
    <name evidence="1" type="ORF">O6P43_031994</name>
</gene>
<evidence type="ECO:0000313" key="2">
    <source>
        <dbReference type="Proteomes" id="UP001163823"/>
    </source>
</evidence>
<dbReference type="AlphaFoldDB" id="A0AAD7KWL0"/>